<dbReference type="STRING" id="1604004.HLASA_1332"/>
<dbReference type="InterPro" id="IPR018076">
    <property type="entry name" value="T2SS_GspF_dom"/>
</dbReference>
<sequence length="579" mass="64128">MATESDASSQDSSGSLDFSTTVASIRDAYFQMEMSVSRYFLLILAPSVIVFALSLIAVFILELPIIARLPMPLLGLLIFVTAVIYPKLQQDQRRKRMGEVFHLYVTHMTVLSTTNIDRVEVFRRIANEEEYGPLSEETRRIVQLVDTWNQSLDDACRMRAKKVPSDSVSDFFDRLAYTINAGESLSNYLVSEQEAIIRHYSTIYEGQLENLEVMKDLYMSMILSVTFALVFATVLPILSGTNPSATVAAVVAMYTFIQLGFLYAIYTVAPSDPIWYFPHGYTTTVERKLQIATAAGFALAIVAIVVTIAVMVGMTGIDPQSVPLPLYAAFPTTPLLIPGIVARGEEANVKDRDDEFVSFIRALGSSETAQQTTTTRVLARLRNKDFGALTQNIDDLYKRLNIRLSGTEAWRFFTAEAHSYLIQKFSEMYLIGREMGGDPKHLGELISHNMSEVLQLRERRDQAATTLIGVVYGISAAATFAFFIGLGIVQVLSGMTMGLETSASFDPGTLINTKVYDIGVIEYLLTLTVLVNAMLSSIIIRIVDGGHKVNSYMHFVVLTWITAIIGSMTLELVGMLLAV</sequence>
<comment type="subcellular location">
    <subcellularLocation>
        <location evidence="1">Cell membrane</location>
        <topology evidence="1">Multi-pass membrane protein</topology>
    </subcellularLocation>
</comment>
<keyword evidence="5 6" id="KW-0472">Membrane</keyword>
<dbReference type="AlphaFoldDB" id="A0A0F7P9L9"/>
<reference evidence="9 10" key="3">
    <citation type="journal article" date="2016" name="Stand. Genomic Sci.">
        <title>Complete genome sequence of 'Halanaeroarchaeum sulfurireducens' M27-SA2, a sulfur-reducing and acetate-oxidizing haloarchaeon from the deep-sea hypersaline anoxic lake Medee.</title>
        <authorList>
            <person name="Messina E."/>
            <person name="Sorokin D.Y."/>
            <person name="Kublanov I.V."/>
            <person name="Toshchakov S."/>
            <person name="Lopatina A."/>
            <person name="Arcadi E."/>
            <person name="Smedile F."/>
            <person name="La Spada G."/>
            <person name="La Cono V."/>
            <person name="Yakimov M.M."/>
        </authorList>
    </citation>
    <scope>NUCLEOTIDE SEQUENCE [LARGE SCALE GENOMIC DNA]</scope>
    <source>
        <strain evidence="9 10">M27-SA2</strain>
    </source>
</reference>
<evidence type="ECO:0000256" key="3">
    <source>
        <dbReference type="ARBA" id="ARBA00022692"/>
    </source>
</evidence>
<proteinExistence type="predicted"/>
<evidence type="ECO:0000313" key="9">
    <source>
        <dbReference type="EMBL" id="ALG82225.1"/>
    </source>
</evidence>
<dbReference type="Pfam" id="PF00482">
    <property type="entry name" value="T2SSF"/>
    <property type="match status" value="1"/>
</dbReference>
<dbReference type="PATRIC" id="fig|1604004.4.peg.1412"/>
<keyword evidence="2" id="KW-1003">Cell membrane</keyword>
<evidence type="ECO:0000256" key="1">
    <source>
        <dbReference type="ARBA" id="ARBA00004651"/>
    </source>
</evidence>
<keyword evidence="8" id="KW-0969">Cilium</keyword>
<reference evidence="8 11" key="1">
    <citation type="journal article" date="2015" name="ISME J.">
        <title>Elemental sulfur and acetate can support life of a novel strictly anaerobic haloarchaeon.</title>
        <authorList>
            <person name="Sorokin D.Y."/>
            <person name="Kublanov I.V."/>
            <person name="Gavrilov S.N."/>
            <person name="Rojo D."/>
            <person name="Roman P."/>
            <person name="Golyshin P.N."/>
            <person name="Slepak V.Z."/>
            <person name="Smedile F."/>
            <person name="Ferrer M."/>
            <person name="Messina E."/>
            <person name="La Cono V."/>
            <person name="Yakimov M.M."/>
        </authorList>
    </citation>
    <scope>NUCLEOTIDE SEQUENCE [LARGE SCALE GENOMIC DNA]</scope>
    <source>
        <strain evidence="8 11">HSR2</strain>
    </source>
</reference>
<feature type="transmembrane region" description="Helical" evidence="6">
    <location>
        <begin position="324"/>
        <end position="342"/>
    </location>
</feature>
<evidence type="ECO:0000313" key="11">
    <source>
        <dbReference type="Proteomes" id="UP000069906"/>
    </source>
</evidence>
<dbReference type="InterPro" id="IPR056569">
    <property type="entry name" value="ArlJ-like"/>
</dbReference>
<dbReference type="Proteomes" id="UP000060390">
    <property type="component" value="Chromosome"/>
</dbReference>
<feature type="transmembrane region" description="Helical" evidence="6">
    <location>
        <begin position="217"/>
        <end position="239"/>
    </location>
</feature>
<dbReference type="KEGG" id="hsf:HLASA_1332"/>
<keyword evidence="11" id="KW-1185">Reference proteome</keyword>
<feature type="transmembrane region" description="Helical" evidence="6">
    <location>
        <begin position="555"/>
        <end position="578"/>
    </location>
</feature>
<dbReference type="Proteomes" id="UP000069906">
    <property type="component" value="Chromosome"/>
</dbReference>
<evidence type="ECO:0000259" key="7">
    <source>
        <dbReference type="Pfam" id="PF00482"/>
    </source>
</evidence>
<dbReference type="PANTHER" id="PTHR35402">
    <property type="entry name" value="INTEGRAL MEMBRANE PROTEIN-RELATED"/>
    <property type="match status" value="1"/>
</dbReference>
<dbReference type="KEGG" id="hsu:HLASF_1345"/>
<evidence type="ECO:0000256" key="6">
    <source>
        <dbReference type="SAM" id="Phobius"/>
    </source>
</evidence>
<dbReference type="EMBL" id="CP011564">
    <property type="protein sequence ID" value="ALG82225.1"/>
    <property type="molecule type" value="Genomic_DNA"/>
</dbReference>
<dbReference type="NCBIfam" id="NF004704">
    <property type="entry name" value="PRK06041.1-2"/>
    <property type="match status" value="1"/>
</dbReference>
<organism evidence="8 11">
    <name type="scientific">Halanaeroarchaeum sulfurireducens</name>
    <dbReference type="NCBI Taxonomy" id="1604004"/>
    <lineage>
        <taxon>Archaea</taxon>
        <taxon>Methanobacteriati</taxon>
        <taxon>Methanobacteriota</taxon>
        <taxon>Stenosarchaea group</taxon>
        <taxon>Halobacteria</taxon>
        <taxon>Halobacteriales</taxon>
        <taxon>Halobacteriaceae</taxon>
        <taxon>Halanaeroarchaeum</taxon>
    </lineage>
</organism>
<dbReference type="GeneID" id="26010676"/>
<reference evidence="10" key="2">
    <citation type="submission" date="2015-05" db="EMBL/GenBank/DDBJ databases">
        <title>Complete genome sequence of Halanaeroarchaeum sulfurireducens type strain M27-SA2, a sulfate-reducer haloarchaeon from marine anoxic lake Medee.</title>
        <authorList>
            <person name="Messina E."/>
            <person name="Kublanov I.V."/>
            <person name="Toshchakov S."/>
            <person name="Arcadi E."/>
            <person name="La Spada G."/>
            <person name="La Cono V."/>
            <person name="Yakimov M.M."/>
        </authorList>
    </citation>
    <scope>NUCLEOTIDE SEQUENCE [LARGE SCALE GENOMIC DNA]</scope>
    <source>
        <strain evidence="10">M27-SA2</strain>
    </source>
</reference>
<evidence type="ECO:0000256" key="4">
    <source>
        <dbReference type="ARBA" id="ARBA00022989"/>
    </source>
</evidence>
<accession>A0A0F7P9L9</accession>
<gene>
    <name evidence="8" type="primary">flaJ2</name>
    <name evidence="9" type="ORF">HLASA_1332</name>
    <name evidence="8" type="ORF">HLASF_1345</name>
</gene>
<feature type="transmembrane region" description="Helical" evidence="6">
    <location>
        <begin position="245"/>
        <end position="268"/>
    </location>
</feature>
<feature type="transmembrane region" description="Helical" evidence="6">
    <location>
        <begin position="523"/>
        <end position="543"/>
    </location>
</feature>
<evidence type="ECO:0000313" key="10">
    <source>
        <dbReference type="Proteomes" id="UP000060390"/>
    </source>
</evidence>
<evidence type="ECO:0000256" key="5">
    <source>
        <dbReference type="ARBA" id="ARBA00023136"/>
    </source>
</evidence>
<feature type="domain" description="Type II secretion system protein GspF" evidence="7">
    <location>
        <begin position="105"/>
        <end position="231"/>
    </location>
</feature>
<dbReference type="GO" id="GO:0005886">
    <property type="term" value="C:plasma membrane"/>
    <property type="evidence" value="ECO:0007669"/>
    <property type="project" value="UniProtKB-SubCell"/>
</dbReference>
<feature type="transmembrane region" description="Helical" evidence="6">
    <location>
        <begin position="67"/>
        <end position="88"/>
    </location>
</feature>
<keyword evidence="3 6" id="KW-0812">Transmembrane</keyword>
<keyword evidence="8" id="KW-0966">Cell projection</keyword>
<feature type="transmembrane region" description="Helical" evidence="6">
    <location>
        <begin position="39"/>
        <end position="61"/>
    </location>
</feature>
<protein>
    <submittedName>
        <fullName evidence="8">Flagella-related protein J</fullName>
    </submittedName>
</protein>
<keyword evidence="8" id="KW-0282">Flagellum</keyword>
<name>A0A0F7P9L9_9EURY</name>
<dbReference type="HOGENOM" id="CLU_479528_0_0_2"/>
<dbReference type="EMBL" id="CP008874">
    <property type="protein sequence ID" value="AKH97831.1"/>
    <property type="molecule type" value="Genomic_DNA"/>
</dbReference>
<feature type="transmembrane region" description="Helical" evidence="6">
    <location>
        <begin position="467"/>
        <end position="492"/>
    </location>
</feature>
<keyword evidence="4 6" id="KW-1133">Transmembrane helix</keyword>
<feature type="transmembrane region" description="Helical" evidence="6">
    <location>
        <begin position="289"/>
        <end position="312"/>
    </location>
</feature>
<evidence type="ECO:0000256" key="2">
    <source>
        <dbReference type="ARBA" id="ARBA00022475"/>
    </source>
</evidence>
<dbReference type="RefSeq" id="WP_050048544.1">
    <property type="nucleotide sequence ID" value="NZ_CP008874.1"/>
</dbReference>
<evidence type="ECO:0000313" key="8">
    <source>
        <dbReference type="EMBL" id="AKH97831.1"/>
    </source>
</evidence>
<dbReference type="PANTHER" id="PTHR35402:SF2">
    <property type="entry name" value="FLAGELLA ACCESSORY PROTEIN J"/>
    <property type="match status" value="1"/>
</dbReference>
<dbReference type="OrthoDB" id="141855at2157"/>